<evidence type="ECO:0000313" key="2">
    <source>
        <dbReference type="Proteomes" id="UP001186974"/>
    </source>
</evidence>
<name>A0ACC3D541_9PEZI</name>
<feature type="non-terminal residue" evidence="1">
    <location>
        <position position="188"/>
    </location>
</feature>
<keyword evidence="2" id="KW-1185">Reference proteome</keyword>
<proteinExistence type="predicted"/>
<sequence>MCLFLRRKPGLKFTRKQITNPPNGASHVPQRNSTNTFPFLTLPAELRDCIYGHAVDWNILDETGRLQKHFTPPKILSLNGQICQEALAVLLKKPLVLQAETFNCALPFERVVEQSVLARIPVVVFPIVWRERLCGELQLDCTDGSLWGPWEEYIVQRLTLVAKHYKTKQQWIFKIVGEDGNVKKVKCK</sequence>
<accession>A0ACC3D541</accession>
<organism evidence="1 2">
    <name type="scientific">Coniosporium uncinatum</name>
    <dbReference type="NCBI Taxonomy" id="93489"/>
    <lineage>
        <taxon>Eukaryota</taxon>
        <taxon>Fungi</taxon>
        <taxon>Dikarya</taxon>
        <taxon>Ascomycota</taxon>
        <taxon>Pezizomycotina</taxon>
        <taxon>Dothideomycetes</taxon>
        <taxon>Dothideomycetes incertae sedis</taxon>
        <taxon>Coniosporium</taxon>
    </lineage>
</organism>
<protein>
    <submittedName>
        <fullName evidence="1">Uncharacterized protein</fullName>
    </submittedName>
</protein>
<evidence type="ECO:0000313" key="1">
    <source>
        <dbReference type="EMBL" id="KAK3061752.1"/>
    </source>
</evidence>
<dbReference type="EMBL" id="JAWDJW010007646">
    <property type="protein sequence ID" value="KAK3061752.1"/>
    <property type="molecule type" value="Genomic_DNA"/>
</dbReference>
<gene>
    <name evidence="1" type="ORF">LTS18_005521</name>
</gene>
<dbReference type="Proteomes" id="UP001186974">
    <property type="component" value="Unassembled WGS sequence"/>
</dbReference>
<reference evidence="1" key="1">
    <citation type="submission" date="2024-09" db="EMBL/GenBank/DDBJ databases">
        <title>Black Yeasts Isolated from many extreme environments.</title>
        <authorList>
            <person name="Coleine C."/>
            <person name="Stajich J.E."/>
            <person name="Selbmann L."/>
        </authorList>
    </citation>
    <scope>NUCLEOTIDE SEQUENCE</scope>
    <source>
        <strain evidence="1">CCFEE 5737</strain>
    </source>
</reference>
<comment type="caution">
    <text evidence="1">The sequence shown here is derived from an EMBL/GenBank/DDBJ whole genome shotgun (WGS) entry which is preliminary data.</text>
</comment>